<dbReference type="PROSITE" id="PS50010">
    <property type="entry name" value="DH_2"/>
    <property type="match status" value="1"/>
</dbReference>
<dbReference type="Pfam" id="PF00621">
    <property type="entry name" value="RhoGEF"/>
    <property type="match status" value="1"/>
</dbReference>
<feature type="domain" description="DH" evidence="6">
    <location>
        <begin position="35"/>
        <end position="227"/>
    </location>
</feature>
<dbReference type="GO" id="GO:0005739">
    <property type="term" value="C:mitochondrion"/>
    <property type="evidence" value="ECO:0007669"/>
    <property type="project" value="UniProtKB-SubCell"/>
</dbReference>
<reference evidence="8 9" key="2">
    <citation type="submission" date="2016-08" db="EMBL/GenBank/DDBJ databases">
        <title>Pervasive Adenine N6-methylation of Active Genes in Fungi.</title>
        <authorList>
            <consortium name="DOE Joint Genome Institute"/>
            <person name="Mondo S.J."/>
            <person name="Dannebaum R.O."/>
            <person name="Kuo R.C."/>
            <person name="Labutti K."/>
            <person name="Haridas S."/>
            <person name="Kuo A."/>
            <person name="Salamov A."/>
            <person name="Ahrendt S.R."/>
            <person name="Lipzen A."/>
            <person name="Sullivan W."/>
            <person name="Andreopoulos W.B."/>
            <person name="Clum A."/>
            <person name="Lindquist E."/>
            <person name="Daum C."/>
            <person name="Ramamoorthy G.K."/>
            <person name="Gryganskyi A."/>
            <person name="Culley D."/>
            <person name="Magnuson J.K."/>
            <person name="James T.Y."/>
            <person name="O'Malley M.A."/>
            <person name="Stajich J.E."/>
            <person name="Spatafora J.W."/>
            <person name="Visel A."/>
            <person name="Grigoriev I.V."/>
        </authorList>
    </citation>
    <scope>NUCLEOTIDE SEQUENCE [LARGE SCALE GENOMIC DNA]</scope>
    <source>
        <strain evidence="8 9">S4</strain>
    </source>
</reference>
<dbReference type="EMBL" id="MCFG01000395">
    <property type="protein sequence ID" value="ORX72554.1"/>
    <property type="molecule type" value="Genomic_DNA"/>
</dbReference>
<dbReference type="OrthoDB" id="26679at2759"/>
<reference evidence="8 9" key="1">
    <citation type="submission" date="2016-08" db="EMBL/GenBank/DDBJ databases">
        <title>A Parts List for Fungal Cellulosomes Revealed by Comparative Genomics.</title>
        <authorList>
            <consortium name="DOE Joint Genome Institute"/>
            <person name="Haitjema C.H."/>
            <person name="Gilmore S.P."/>
            <person name="Henske J.K."/>
            <person name="Solomon K.V."/>
            <person name="De Groot R."/>
            <person name="Kuo A."/>
            <person name="Mondo S.J."/>
            <person name="Salamov A.A."/>
            <person name="Labutti K."/>
            <person name="Zhao Z."/>
            <person name="Chiniquy J."/>
            <person name="Barry K."/>
            <person name="Brewer H.M."/>
            <person name="Purvine S.O."/>
            <person name="Wright A.T."/>
            <person name="Boxma B."/>
            <person name="Van Alen T."/>
            <person name="Hackstein J.H."/>
            <person name="Baker S.E."/>
            <person name="Grigoriev I.V."/>
            <person name="O'Malley M.A."/>
        </authorList>
    </citation>
    <scope>NUCLEOTIDE SEQUENCE [LARGE SCALE GENOMIC DNA]</scope>
    <source>
        <strain evidence="8 9">S4</strain>
    </source>
</reference>
<organism evidence="8 9">
    <name type="scientific">Anaeromyces robustus</name>
    <dbReference type="NCBI Taxonomy" id="1754192"/>
    <lineage>
        <taxon>Eukaryota</taxon>
        <taxon>Fungi</taxon>
        <taxon>Fungi incertae sedis</taxon>
        <taxon>Chytridiomycota</taxon>
        <taxon>Chytridiomycota incertae sedis</taxon>
        <taxon>Neocallimastigomycetes</taxon>
        <taxon>Neocallimastigales</taxon>
        <taxon>Neocallimastigaceae</taxon>
        <taxon>Anaeromyces</taxon>
    </lineage>
</organism>
<dbReference type="Proteomes" id="UP000193944">
    <property type="component" value="Unassembled WGS sequence"/>
</dbReference>
<sequence>MSKPISKNEKLNQFENFTEIELIYPKDHGESIIEAHKRHINELYLKEYEFSNKLKLLFEYYKYPLEAYVDTPKQIITQNEIDSIFKGISDIFQLSWTLCGELKVLIHSYTHGYSTVSIAGVFQKHAKQFKECYGRYASRYLFSIVTTHNLKKKNSNFKKFYKTIKKKFEAKKLELKTAFCLPIFQIQSYYDTFLRLQNNTSQEDKSYELLEDGKEFFYNLCQLLKESMKRSTKIKEVYAIQKSIKDCPTTLVHPYRILYKQFRSIIDANDPTCYIRLILFDDVIVIARKRKYHKTYVYDRAADYHVIQLIDTPSTHPYTNKYMFTLLILSPFNNNKDNFINNRNGGYNESGGKRNTDDDEILDRGETFTEKSEKKFSRFFSWTFNQNITRLTFVVEQESLKMEIMQAIQKRLKHLKPNPFEFLMLEAEDKYNYQQSMANLPQQISPLPENFEIILTNEICNKLYTSIPKRLRIKRSLTLIYSMQLHGSSLTTFYERSSAGYGTSQILVIRDTEDNIFGAYTSEPFKKHNGFYGNGETFLWKFEPHRERSRRRSRGSVNFNNLDSRKSKRITSIISQIKSSIPMVSSTIKKNNSLLRLSIQNSVNNSTEDLQNNNGLENNNNNNNSNNNNNNNNDNNNNDNDNGDSKAVFDRYKKVSRTSSGYSVATTATTTTTSSNFSTLSRSGRGGKVKLYLWKQTNYFFINSTSEYVSIGSGGGTNGLWFEQQMLHGRSQVCETFKNDILSSQENFEILDMELWSFTTQVEREVQRTRPSTFSTQK</sequence>
<dbReference type="Gene3D" id="1.20.900.10">
    <property type="entry name" value="Dbl homology (DH) domain"/>
    <property type="match status" value="1"/>
</dbReference>
<evidence type="ECO:0000313" key="8">
    <source>
        <dbReference type="EMBL" id="ORX72554.1"/>
    </source>
</evidence>
<evidence type="ECO:0000256" key="1">
    <source>
        <dbReference type="ARBA" id="ARBA00004173"/>
    </source>
</evidence>
<evidence type="ECO:0000256" key="4">
    <source>
        <dbReference type="ARBA" id="ARBA00040604"/>
    </source>
</evidence>
<dbReference type="SUPFAM" id="SSF48065">
    <property type="entry name" value="DBL homology domain (DH-domain)"/>
    <property type="match status" value="1"/>
</dbReference>
<dbReference type="Pfam" id="PF07534">
    <property type="entry name" value="TLD"/>
    <property type="match status" value="2"/>
</dbReference>
<dbReference type="GO" id="GO:0005085">
    <property type="term" value="F:guanyl-nucleotide exchange factor activity"/>
    <property type="evidence" value="ECO:0007669"/>
    <property type="project" value="InterPro"/>
</dbReference>
<proteinExistence type="inferred from homology"/>
<keyword evidence="9" id="KW-1185">Reference proteome</keyword>
<dbReference type="InterPro" id="IPR035899">
    <property type="entry name" value="DBL_dom_sf"/>
</dbReference>
<dbReference type="SMART" id="SM00584">
    <property type="entry name" value="TLDc"/>
    <property type="match status" value="1"/>
</dbReference>
<dbReference type="PANTHER" id="PTHR23354">
    <property type="entry name" value="NUCLEOLAR PROTEIN 7/ESTROGEN RECEPTOR COACTIVATOR-RELATED"/>
    <property type="match status" value="1"/>
</dbReference>
<evidence type="ECO:0000259" key="6">
    <source>
        <dbReference type="PROSITE" id="PS50010"/>
    </source>
</evidence>
<evidence type="ECO:0000256" key="3">
    <source>
        <dbReference type="ARBA" id="ARBA00023128"/>
    </source>
</evidence>
<dbReference type="InterPro" id="IPR006571">
    <property type="entry name" value="TLDc_dom"/>
</dbReference>
<feature type="compositionally biased region" description="Low complexity" evidence="5">
    <location>
        <begin position="612"/>
        <end position="640"/>
    </location>
</feature>
<dbReference type="PANTHER" id="PTHR23354:SF62">
    <property type="entry name" value="MUSTARD, ISOFORM V"/>
    <property type="match status" value="1"/>
</dbReference>
<keyword evidence="3" id="KW-0496">Mitochondrion</keyword>
<comment type="similarity">
    <text evidence="2">Belongs to the OXR1 family.</text>
</comment>
<dbReference type="AlphaFoldDB" id="A0A1Y1WHF2"/>
<dbReference type="PROSITE" id="PS51886">
    <property type="entry name" value="TLDC"/>
    <property type="match status" value="1"/>
</dbReference>
<evidence type="ECO:0000256" key="5">
    <source>
        <dbReference type="SAM" id="MobiDB-lite"/>
    </source>
</evidence>
<accession>A0A1Y1WHF2</accession>
<dbReference type="SMART" id="SM00325">
    <property type="entry name" value="RhoGEF"/>
    <property type="match status" value="1"/>
</dbReference>
<comment type="subcellular location">
    <subcellularLocation>
        <location evidence="1">Mitochondrion</location>
    </subcellularLocation>
</comment>
<feature type="region of interest" description="Disordered" evidence="5">
    <location>
        <begin position="605"/>
        <end position="646"/>
    </location>
</feature>
<comment type="caution">
    <text evidence="8">The sequence shown here is derived from an EMBL/GenBank/DDBJ whole genome shotgun (WGS) entry which is preliminary data.</text>
</comment>
<dbReference type="InterPro" id="IPR000219">
    <property type="entry name" value="DH_dom"/>
</dbReference>
<feature type="domain" description="TLDc" evidence="7">
    <location>
        <begin position="453"/>
        <end position="759"/>
    </location>
</feature>
<evidence type="ECO:0000313" key="9">
    <source>
        <dbReference type="Proteomes" id="UP000193944"/>
    </source>
</evidence>
<evidence type="ECO:0000256" key="2">
    <source>
        <dbReference type="ARBA" id="ARBA00009540"/>
    </source>
</evidence>
<evidence type="ECO:0000259" key="7">
    <source>
        <dbReference type="PROSITE" id="PS51886"/>
    </source>
</evidence>
<protein>
    <recommendedName>
        <fullName evidence="4">Oxidation resistance protein 1</fullName>
    </recommendedName>
</protein>
<name>A0A1Y1WHF2_9FUNG</name>
<gene>
    <name evidence="8" type="ORF">BCR32DRAFT_272259</name>
</gene>